<dbReference type="EMBL" id="JAPFFF010000005">
    <property type="protein sequence ID" value="KAK8889966.1"/>
    <property type="molecule type" value="Genomic_DNA"/>
</dbReference>
<sequence>MKLLNLFSLLIICISSKDFDPNQYNSLIIYQVMVSSFQSGDDSRGYGEGYGPSSHKGDLRGIINALDYIKDLNVNTLWLTPIFDSTSNGRDRKLQSTGYFANDYFNVDPNFGTNEIFRELVQKAHEKGLYVLLDGVFGHHGSNTKASPKGRYPQGGDDPVSYPGSLDFFREVAQHWINEYEIDGWRLDQCYQMNQGNYNYMKEIREAIESCCLARKKAGKQWGTLGYIVGEDWHGPDDIQRQTYSGAGLRSAFDFPSRYCIVKTLAQEESGAGGDGIDTMMYVFKSPNEKGYHHDLGYVYPYLFITNHDVQRFGNLIRSKYGYGQSNGDYWKRYKMAIACLASYTGPVTIYYGDEVGDIVECWPNCGSNVGGDNMARSDGHIKDFNYNQQDLHDYTKKLFEIKSQHPACWRGNNSPRNSNGCLVNIKWDSITGEKIVFVLNKETYNKDVYVGQGEMQDLVTGKTYNNNVNMEGLTAGIFLVK</sequence>
<comment type="caution">
    <text evidence="3">The sequence shown here is derived from an EMBL/GenBank/DDBJ whole genome shotgun (WGS) entry which is preliminary data.</text>
</comment>
<dbReference type="InterPro" id="IPR017853">
    <property type="entry name" value="GH"/>
</dbReference>
<evidence type="ECO:0000313" key="3">
    <source>
        <dbReference type="EMBL" id="KAK8889966.1"/>
    </source>
</evidence>
<feature type="domain" description="Glycosyl hydrolase family 13 catalytic" evidence="2">
    <location>
        <begin position="31"/>
        <end position="383"/>
    </location>
</feature>
<proteinExistence type="predicted"/>
<dbReference type="InterPro" id="IPR006047">
    <property type="entry name" value="GH13_cat_dom"/>
</dbReference>
<protein>
    <recommendedName>
        <fullName evidence="2">Glycosyl hydrolase family 13 catalytic domain-containing protein</fullName>
    </recommendedName>
</protein>
<feature type="chain" id="PRO_5045319242" description="Glycosyl hydrolase family 13 catalytic domain-containing protein" evidence="1">
    <location>
        <begin position="17"/>
        <end position="482"/>
    </location>
</feature>
<gene>
    <name evidence="3" type="ORF">M9Y10_034723</name>
</gene>
<dbReference type="Proteomes" id="UP001470230">
    <property type="component" value="Unassembled WGS sequence"/>
</dbReference>
<dbReference type="Gene3D" id="3.20.20.80">
    <property type="entry name" value="Glycosidases"/>
    <property type="match status" value="2"/>
</dbReference>
<evidence type="ECO:0000313" key="4">
    <source>
        <dbReference type="Proteomes" id="UP001470230"/>
    </source>
</evidence>
<dbReference type="SUPFAM" id="SSF51445">
    <property type="entry name" value="(Trans)glycosidases"/>
    <property type="match status" value="1"/>
</dbReference>
<feature type="signal peptide" evidence="1">
    <location>
        <begin position="1"/>
        <end position="16"/>
    </location>
</feature>
<accession>A0ABR2KGK7</accession>
<dbReference type="Pfam" id="PF00128">
    <property type="entry name" value="Alpha-amylase"/>
    <property type="match status" value="2"/>
</dbReference>
<name>A0ABR2KGK7_9EUKA</name>
<keyword evidence="4" id="KW-1185">Reference proteome</keyword>
<reference evidence="3 4" key="1">
    <citation type="submission" date="2024-04" db="EMBL/GenBank/DDBJ databases">
        <title>Tritrichomonas musculus Genome.</title>
        <authorList>
            <person name="Alves-Ferreira E."/>
            <person name="Grigg M."/>
            <person name="Lorenzi H."/>
            <person name="Galac M."/>
        </authorList>
    </citation>
    <scope>NUCLEOTIDE SEQUENCE [LARGE SCALE GENOMIC DNA]</scope>
    <source>
        <strain evidence="3 4">EAF2021</strain>
    </source>
</reference>
<dbReference type="PANTHER" id="PTHR10357">
    <property type="entry name" value="ALPHA-AMYLASE FAMILY MEMBER"/>
    <property type="match status" value="1"/>
</dbReference>
<evidence type="ECO:0000256" key="1">
    <source>
        <dbReference type="SAM" id="SignalP"/>
    </source>
</evidence>
<dbReference type="SMART" id="SM00642">
    <property type="entry name" value="Aamy"/>
    <property type="match status" value="1"/>
</dbReference>
<evidence type="ECO:0000259" key="2">
    <source>
        <dbReference type="SMART" id="SM00642"/>
    </source>
</evidence>
<keyword evidence="1" id="KW-0732">Signal</keyword>
<dbReference type="PANTHER" id="PTHR10357:SF228">
    <property type="entry name" value="PUTATIVE-RELATED"/>
    <property type="match status" value="1"/>
</dbReference>
<organism evidence="3 4">
    <name type="scientific">Tritrichomonas musculus</name>
    <dbReference type="NCBI Taxonomy" id="1915356"/>
    <lineage>
        <taxon>Eukaryota</taxon>
        <taxon>Metamonada</taxon>
        <taxon>Parabasalia</taxon>
        <taxon>Tritrichomonadida</taxon>
        <taxon>Tritrichomonadidae</taxon>
        <taxon>Tritrichomonas</taxon>
    </lineage>
</organism>